<feature type="compositionally biased region" description="Basic and acidic residues" evidence="1">
    <location>
        <begin position="71"/>
        <end position="84"/>
    </location>
</feature>
<feature type="compositionally biased region" description="Basic residues" evidence="1">
    <location>
        <begin position="217"/>
        <end position="228"/>
    </location>
</feature>
<dbReference type="Proteomes" id="UP000233551">
    <property type="component" value="Unassembled WGS sequence"/>
</dbReference>
<evidence type="ECO:0000313" key="3">
    <source>
        <dbReference type="EMBL" id="PKI63259.1"/>
    </source>
</evidence>
<reference evidence="3 5" key="3">
    <citation type="submission" date="2017-11" db="EMBL/GenBank/DDBJ databases">
        <title>De-novo sequencing of pomegranate (Punica granatum L.) genome.</title>
        <authorList>
            <person name="Akparov Z."/>
            <person name="Amiraslanov A."/>
            <person name="Hajiyeva S."/>
            <person name="Abbasov M."/>
            <person name="Kaur K."/>
            <person name="Hamwieh A."/>
            <person name="Solovyev V."/>
            <person name="Salamov A."/>
            <person name="Braich B."/>
            <person name="Kosarev P."/>
            <person name="Mahmoud A."/>
            <person name="Hajiyev E."/>
            <person name="Babayeva S."/>
            <person name="Izzatullayeva V."/>
            <person name="Mammadov A."/>
            <person name="Mammadov A."/>
            <person name="Sharifova S."/>
            <person name="Ojaghi J."/>
            <person name="Eynullazada K."/>
            <person name="Bayramov B."/>
            <person name="Abdulazimova A."/>
            <person name="Shahmuradov I."/>
        </authorList>
    </citation>
    <scope>NUCLEOTIDE SEQUENCE [LARGE SCALE GENOMIC DNA]</scope>
    <source>
        <strain evidence="3">AG2017</strain>
        <strain evidence="5">cv. AG2017</strain>
        <tissue evidence="3">Leaf</tissue>
    </source>
</reference>
<comment type="caution">
    <text evidence="2">The sequence shown here is derived from an EMBL/GenBank/DDBJ whole genome shotgun (WGS) entry which is preliminary data.</text>
</comment>
<dbReference type="STRING" id="22663.A0A218VXI4"/>
<dbReference type="EMBL" id="PGOL01000900">
    <property type="protein sequence ID" value="PKI63259.1"/>
    <property type="molecule type" value="Genomic_DNA"/>
</dbReference>
<dbReference type="PANTHER" id="PTHR33415:SF12">
    <property type="entry name" value="PROTEIN EMBRYO DEFECTIVE 514"/>
    <property type="match status" value="1"/>
</dbReference>
<feature type="region of interest" description="Disordered" evidence="1">
    <location>
        <begin position="1"/>
        <end position="84"/>
    </location>
</feature>
<evidence type="ECO:0000313" key="5">
    <source>
        <dbReference type="Proteomes" id="UP000233551"/>
    </source>
</evidence>
<proteinExistence type="predicted"/>
<name>A0A218VXI4_PUNGR</name>
<dbReference type="GO" id="GO:1901259">
    <property type="term" value="P:chloroplast rRNA processing"/>
    <property type="evidence" value="ECO:0007669"/>
    <property type="project" value="TreeGrafter"/>
</dbReference>
<sequence length="228" mass="24953">MAEEAATELAQTNPRAAEGATAEDMELVTAGEPEDGAAGSETNGVANGKRAREGEEEEEEEAGGGEEEGEGAAKKQKVEKSVEEERLEKECDRVKLGAKEFGSPVEMYDYFFNFLHAWPPNIDVNKYEHLMLQELIKKGHSEPEKKIGPGIEAFQVRYHPVFKSRCFFLIREDESVDDFSFRKCVDHIVPLPEDMKAKPGPNRALGGGKGRGGGGRGRGRGRGGKGRS</sequence>
<dbReference type="GO" id="GO:0009507">
    <property type="term" value="C:chloroplast"/>
    <property type="evidence" value="ECO:0007669"/>
    <property type="project" value="TreeGrafter"/>
</dbReference>
<dbReference type="EMBL" id="MTKT01005615">
    <property type="protein sequence ID" value="OWM65297.1"/>
    <property type="molecule type" value="Genomic_DNA"/>
</dbReference>
<dbReference type="AlphaFoldDB" id="A0A218VXI4"/>
<feature type="compositionally biased region" description="Acidic residues" evidence="1">
    <location>
        <begin position="54"/>
        <end position="70"/>
    </location>
</feature>
<accession>A0A218VXI4</accession>
<dbReference type="Proteomes" id="UP000197138">
    <property type="component" value="Unassembled WGS sequence"/>
</dbReference>
<reference evidence="2" key="2">
    <citation type="submission" date="2017-06" db="EMBL/GenBank/DDBJ databases">
        <title>The pomegranate genome and the genomics of punicalagin biosynthesis.</title>
        <authorList>
            <person name="Xu C."/>
        </authorList>
    </citation>
    <scope>NUCLEOTIDE SEQUENCE [LARGE SCALE GENOMIC DNA]</scope>
    <source>
        <tissue evidence="2">Fresh leaf</tissue>
    </source>
</reference>
<dbReference type="GeneID" id="116214674"/>
<dbReference type="InterPro" id="IPR044673">
    <property type="entry name" value="DCL-like"/>
</dbReference>
<dbReference type="PANTHER" id="PTHR33415">
    <property type="entry name" value="PROTEIN EMBRYO DEFECTIVE 514"/>
    <property type="match status" value="1"/>
</dbReference>
<evidence type="ECO:0000313" key="4">
    <source>
        <dbReference type="Proteomes" id="UP000197138"/>
    </source>
</evidence>
<dbReference type="OrthoDB" id="409625at2759"/>
<dbReference type="Pfam" id="PF11523">
    <property type="entry name" value="DUF3223"/>
    <property type="match status" value="1"/>
</dbReference>
<dbReference type="GO" id="GO:0005634">
    <property type="term" value="C:nucleus"/>
    <property type="evidence" value="ECO:0007669"/>
    <property type="project" value="TreeGrafter"/>
</dbReference>
<gene>
    <name evidence="2" type="ORF">CDL15_Pgr008887</name>
    <name evidence="3" type="ORF">CRG98_016444</name>
</gene>
<dbReference type="GO" id="GO:0009658">
    <property type="term" value="P:chloroplast organization"/>
    <property type="evidence" value="ECO:0007669"/>
    <property type="project" value="TreeGrafter"/>
</dbReference>
<dbReference type="GO" id="GO:0017126">
    <property type="term" value="P:nucleologenesis"/>
    <property type="evidence" value="ECO:0007669"/>
    <property type="project" value="TreeGrafter"/>
</dbReference>
<organism evidence="2 4">
    <name type="scientific">Punica granatum</name>
    <name type="common">Pomegranate</name>
    <dbReference type="NCBI Taxonomy" id="22663"/>
    <lineage>
        <taxon>Eukaryota</taxon>
        <taxon>Viridiplantae</taxon>
        <taxon>Streptophyta</taxon>
        <taxon>Embryophyta</taxon>
        <taxon>Tracheophyta</taxon>
        <taxon>Spermatophyta</taxon>
        <taxon>Magnoliopsida</taxon>
        <taxon>eudicotyledons</taxon>
        <taxon>Gunneridae</taxon>
        <taxon>Pentapetalae</taxon>
        <taxon>rosids</taxon>
        <taxon>malvids</taxon>
        <taxon>Myrtales</taxon>
        <taxon>Lythraceae</taxon>
        <taxon>Punica</taxon>
    </lineage>
</organism>
<dbReference type="Gene3D" id="3.10.450.40">
    <property type="match status" value="1"/>
</dbReference>
<keyword evidence="5" id="KW-1185">Reference proteome</keyword>
<evidence type="ECO:0000313" key="2">
    <source>
        <dbReference type="EMBL" id="OWM65297.1"/>
    </source>
</evidence>
<feature type="compositionally biased region" description="Gly residues" evidence="1">
    <location>
        <begin position="205"/>
        <end position="216"/>
    </location>
</feature>
<evidence type="ECO:0000256" key="1">
    <source>
        <dbReference type="SAM" id="MobiDB-lite"/>
    </source>
</evidence>
<reference evidence="4" key="1">
    <citation type="journal article" date="2017" name="Plant J.">
        <title>The pomegranate (Punica granatum L.) genome and the genomics of punicalagin biosynthesis.</title>
        <authorList>
            <person name="Qin G."/>
            <person name="Xu C."/>
            <person name="Ming R."/>
            <person name="Tang H."/>
            <person name="Guyot R."/>
            <person name="Kramer E.M."/>
            <person name="Hu Y."/>
            <person name="Yi X."/>
            <person name="Qi Y."/>
            <person name="Xu X."/>
            <person name="Gao Z."/>
            <person name="Pan H."/>
            <person name="Jian J."/>
            <person name="Tian Y."/>
            <person name="Yue Z."/>
            <person name="Xu Y."/>
        </authorList>
    </citation>
    <scope>NUCLEOTIDE SEQUENCE [LARGE SCALE GENOMIC DNA]</scope>
    <source>
        <strain evidence="4">cv. Dabenzi</strain>
    </source>
</reference>
<feature type="region of interest" description="Disordered" evidence="1">
    <location>
        <begin position="192"/>
        <end position="228"/>
    </location>
</feature>
<protein>
    <submittedName>
        <fullName evidence="2">Uncharacterized protein</fullName>
    </submittedName>
</protein>
<dbReference type="FunFam" id="3.10.450.40:FF:000016">
    <property type="entry name" value="Predicted protein"/>
    <property type="match status" value="1"/>
</dbReference>